<feature type="non-terminal residue" evidence="1">
    <location>
        <position position="1"/>
    </location>
</feature>
<dbReference type="GO" id="GO:0003725">
    <property type="term" value="F:double-stranded RNA binding"/>
    <property type="evidence" value="ECO:0007669"/>
    <property type="project" value="TreeGrafter"/>
</dbReference>
<dbReference type="PANTHER" id="PTHR12486:SF4">
    <property type="entry name" value="APRATAXIN"/>
    <property type="match status" value="1"/>
</dbReference>
<evidence type="ECO:0000313" key="2">
    <source>
        <dbReference type="Proteomes" id="UP000664859"/>
    </source>
</evidence>
<dbReference type="SUPFAM" id="SSF54197">
    <property type="entry name" value="HIT-like"/>
    <property type="match status" value="1"/>
</dbReference>
<dbReference type="EMBL" id="JAFCMP010000175">
    <property type="protein sequence ID" value="KAG5184213.1"/>
    <property type="molecule type" value="Genomic_DNA"/>
</dbReference>
<dbReference type="GO" id="GO:0030983">
    <property type="term" value="F:mismatched DNA binding"/>
    <property type="evidence" value="ECO:0007669"/>
    <property type="project" value="TreeGrafter"/>
</dbReference>
<dbReference type="Pfam" id="PF11969">
    <property type="entry name" value="DcpS_C"/>
    <property type="match status" value="1"/>
</dbReference>
<dbReference type="GO" id="GO:0003697">
    <property type="term" value="F:single-stranded DNA binding"/>
    <property type="evidence" value="ECO:0007669"/>
    <property type="project" value="TreeGrafter"/>
</dbReference>
<dbReference type="GO" id="GO:0000012">
    <property type="term" value="P:single strand break repair"/>
    <property type="evidence" value="ECO:0007669"/>
    <property type="project" value="TreeGrafter"/>
</dbReference>
<evidence type="ECO:0008006" key="3">
    <source>
        <dbReference type="Google" id="ProtNLM"/>
    </source>
</evidence>
<keyword evidence="2" id="KW-1185">Reference proteome</keyword>
<dbReference type="OrthoDB" id="205088at2759"/>
<evidence type="ECO:0000313" key="1">
    <source>
        <dbReference type="EMBL" id="KAG5184213.1"/>
    </source>
</evidence>
<comment type="caution">
    <text evidence="1">The sequence shown here is derived from an EMBL/GenBank/DDBJ whole genome shotgun (WGS) entry which is preliminary data.</text>
</comment>
<protein>
    <recommendedName>
        <fullName evidence="3">Aprataxin</fullName>
    </recommendedName>
</protein>
<dbReference type="Gene3D" id="3.30.428.10">
    <property type="entry name" value="HIT-like"/>
    <property type="match status" value="1"/>
</dbReference>
<organism evidence="1 2">
    <name type="scientific">Tribonema minus</name>
    <dbReference type="NCBI Taxonomy" id="303371"/>
    <lineage>
        <taxon>Eukaryota</taxon>
        <taxon>Sar</taxon>
        <taxon>Stramenopiles</taxon>
        <taxon>Ochrophyta</taxon>
        <taxon>PX clade</taxon>
        <taxon>Xanthophyceae</taxon>
        <taxon>Tribonematales</taxon>
        <taxon>Tribonemataceae</taxon>
        <taxon>Tribonema</taxon>
    </lineage>
</organism>
<dbReference type="InterPro" id="IPR036265">
    <property type="entry name" value="HIT-like_sf"/>
</dbReference>
<dbReference type="Proteomes" id="UP000664859">
    <property type="component" value="Unassembled WGS sequence"/>
</dbReference>
<dbReference type="GO" id="GO:1990165">
    <property type="term" value="F:single-strand break-containing DNA binding"/>
    <property type="evidence" value="ECO:0007669"/>
    <property type="project" value="TreeGrafter"/>
</dbReference>
<dbReference type="GO" id="GO:0005634">
    <property type="term" value="C:nucleus"/>
    <property type="evidence" value="ECO:0007669"/>
    <property type="project" value="TreeGrafter"/>
</dbReference>
<sequence>RVGYHAVPSLEPLHLHVISQDLDGHSMKTPKHWNTFATPFFLETEVCEPLPLAQNAKTLQHMCPHCCLETEVCAPCPLALVRQSTAIHVSAQHKHVNHAQWSYFK</sequence>
<gene>
    <name evidence="1" type="ORF">JKP88DRAFT_181425</name>
</gene>
<proteinExistence type="predicted"/>
<name>A0A835Z0K7_9STRA</name>
<dbReference type="PANTHER" id="PTHR12486">
    <property type="entry name" value="APRATAXIN-RELATED"/>
    <property type="match status" value="1"/>
</dbReference>
<accession>A0A835Z0K7</accession>
<dbReference type="GO" id="GO:0033699">
    <property type="term" value="F:DNA 5'-adenosine monophosphate hydrolase activity"/>
    <property type="evidence" value="ECO:0007669"/>
    <property type="project" value="TreeGrafter"/>
</dbReference>
<reference evidence="1" key="1">
    <citation type="submission" date="2021-02" db="EMBL/GenBank/DDBJ databases">
        <title>First Annotated Genome of the Yellow-green Alga Tribonema minus.</title>
        <authorList>
            <person name="Mahan K.M."/>
        </authorList>
    </citation>
    <scope>NUCLEOTIDE SEQUENCE</scope>
    <source>
        <strain evidence="1">UTEX B ZZ1240</strain>
    </source>
</reference>
<dbReference type="AlphaFoldDB" id="A0A835Z0K7"/>